<sequence>MSLVNKDYPHITTERARCFFRPLLQPSAFNDPLKRSGLSRLVDKIIQDVVEPAHQDKRSRLFHICMEVATAAQCGQTKYPTSRISSEESRLLNDLLYKLRLEGVSYDHQAFIPDTRDKPPVRLNGGLF</sequence>
<dbReference type="AlphaFoldDB" id="A0A2W4QFA8"/>
<dbReference type="EMBL" id="QJPH01000539">
    <property type="protein sequence ID" value="PZN70961.1"/>
    <property type="molecule type" value="Genomic_DNA"/>
</dbReference>
<comment type="caution">
    <text evidence="1">The sequence shown here is derived from an EMBL/GenBank/DDBJ whole genome shotgun (WGS) entry which is preliminary data.</text>
</comment>
<name>A0A2W4QFA8_9GAMM</name>
<organism evidence="1 2">
    <name type="scientific">Candidatus Methylumidiphilus alinenensis</name>
    <dbReference type="NCBI Taxonomy" id="2202197"/>
    <lineage>
        <taxon>Bacteria</taxon>
        <taxon>Pseudomonadati</taxon>
        <taxon>Pseudomonadota</taxon>
        <taxon>Gammaproteobacteria</taxon>
        <taxon>Methylococcales</taxon>
        <taxon>Candidatus Methylumidiphilus</taxon>
    </lineage>
</organism>
<accession>A0A2W4QFA8</accession>
<protein>
    <submittedName>
        <fullName evidence="1">Uncharacterized protein</fullName>
    </submittedName>
</protein>
<reference evidence="1 2" key="1">
    <citation type="journal article" date="2018" name="Aquat. Microb. Ecol.">
        <title>Gammaproteobacterial methanotrophs dominate.</title>
        <authorList>
            <person name="Rissanen A.J."/>
            <person name="Saarenheimo J."/>
            <person name="Tiirola M."/>
            <person name="Peura S."/>
            <person name="Aalto S.L."/>
            <person name="Karvinen A."/>
            <person name="Nykanen H."/>
        </authorList>
    </citation>
    <scope>NUCLEOTIDE SEQUENCE [LARGE SCALE GENOMIC DNA]</scope>
    <source>
        <strain evidence="1">AMbin10</strain>
    </source>
</reference>
<evidence type="ECO:0000313" key="2">
    <source>
        <dbReference type="Proteomes" id="UP000249396"/>
    </source>
</evidence>
<dbReference type="Proteomes" id="UP000249396">
    <property type="component" value="Unassembled WGS sequence"/>
</dbReference>
<gene>
    <name evidence="1" type="ORF">DM484_27635</name>
</gene>
<proteinExistence type="predicted"/>
<evidence type="ECO:0000313" key="1">
    <source>
        <dbReference type="EMBL" id="PZN70961.1"/>
    </source>
</evidence>